<dbReference type="InterPro" id="IPR036291">
    <property type="entry name" value="NAD(P)-bd_dom_sf"/>
</dbReference>
<keyword evidence="4" id="KW-0862">Zinc</keyword>
<dbReference type="EMBL" id="JAANBB010000018">
    <property type="protein sequence ID" value="KAF7555702.1"/>
    <property type="molecule type" value="Genomic_DNA"/>
</dbReference>
<keyword evidence="5" id="KW-0560">Oxidoreductase</keyword>
<accession>A0A9P5LJL1</accession>
<name>A0A9P5LJL1_9HYPO</name>
<evidence type="ECO:0000256" key="3">
    <source>
        <dbReference type="ARBA" id="ARBA00022723"/>
    </source>
</evidence>
<evidence type="ECO:0000256" key="2">
    <source>
        <dbReference type="ARBA" id="ARBA00008072"/>
    </source>
</evidence>
<dbReference type="SUPFAM" id="SSF50129">
    <property type="entry name" value="GroES-like"/>
    <property type="match status" value="1"/>
</dbReference>
<evidence type="ECO:0000256" key="5">
    <source>
        <dbReference type="ARBA" id="ARBA00023002"/>
    </source>
</evidence>
<keyword evidence="6" id="KW-0520">NAD</keyword>
<feature type="region of interest" description="Disordered" evidence="7">
    <location>
        <begin position="380"/>
        <end position="408"/>
    </location>
</feature>
<dbReference type="InterPro" id="IPR011032">
    <property type="entry name" value="GroES-like_sf"/>
</dbReference>
<sequence length="408" mass="43212">MASSSKAGFMRAVQWEGEIGDMSVNIVARPKIIAPEDALVRITSSAICGSDLHIYHGLFGSTPHGVGHEAVGIIEEVGPAVDFYKRGDRVVIVCVAEDGHLVSKTSLQPFDGLIGYGLGSEFGTDDGLQTEFVRVPWADSSLVKIPSTLEDKEWLPLADVFPTGWSALNRSGFQAGDTVAVFGAGGVGLMCAYSAIIRGASLVYVIDHVPARLGQAAAIGAMPINFTRGGKASEQILALRPGGVKRCVDCVGEVGLNDELKHQQDYILREAVKITSAGGGIGIAGIYMSALANNGQGTEAAEKLGLKAEISFPIAEAWFKGLQIQGGLVDIKDNVPAIAELIKNGRARPGFVFSSEYSLEDAPLAYRRFEKWEETKIQLKGNRKHTEENALEIRNGSGSGLNGASNGA</sequence>
<dbReference type="PANTHER" id="PTHR42813">
    <property type="entry name" value="ZINC-TYPE ALCOHOL DEHYDROGENASE-LIKE"/>
    <property type="match status" value="1"/>
</dbReference>
<dbReference type="PANTHER" id="PTHR42813:SF3">
    <property type="entry name" value="GLUTATHIONE-INDEPENDENT FORMALDEHYDE DEHYDROGENASE"/>
    <property type="match status" value="1"/>
</dbReference>
<keyword evidence="10" id="KW-1185">Reference proteome</keyword>
<gene>
    <name evidence="9" type="ORF">G7Z17_g1992</name>
</gene>
<dbReference type="Gene3D" id="3.40.50.720">
    <property type="entry name" value="NAD(P)-binding Rossmann-like Domain"/>
    <property type="match status" value="1"/>
</dbReference>
<proteinExistence type="inferred from homology"/>
<dbReference type="PROSITE" id="PS00059">
    <property type="entry name" value="ADH_ZINC"/>
    <property type="match status" value="1"/>
</dbReference>
<comment type="similarity">
    <text evidence="2">Belongs to the zinc-containing alcohol dehydrogenase family.</text>
</comment>
<protein>
    <recommendedName>
        <fullName evidence="8">Alcohol dehydrogenase-like N-terminal domain-containing protein</fullName>
    </recommendedName>
</protein>
<evidence type="ECO:0000256" key="6">
    <source>
        <dbReference type="ARBA" id="ARBA00023027"/>
    </source>
</evidence>
<keyword evidence="3" id="KW-0479">Metal-binding</keyword>
<comment type="caution">
    <text evidence="9">The sequence shown here is derived from an EMBL/GenBank/DDBJ whole genome shotgun (WGS) entry which is preliminary data.</text>
</comment>
<reference evidence="9" key="1">
    <citation type="submission" date="2020-03" db="EMBL/GenBank/DDBJ databases">
        <title>Draft Genome Sequence of Cylindrodendrum hubeiense.</title>
        <authorList>
            <person name="Buettner E."/>
            <person name="Kellner H."/>
        </authorList>
    </citation>
    <scope>NUCLEOTIDE SEQUENCE</scope>
    <source>
        <strain evidence="9">IHI 201604</strain>
    </source>
</reference>
<dbReference type="Gene3D" id="3.90.180.10">
    <property type="entry name" value="Medium-chain alcohol dehydrogenases, catalytic domain"/>
    <property type="match status" value="1"/>
</dbReference>
<evidence type="ECO:0000256" key="7">
    <source>
        <dbReference type="SAM" id="MobiDB-lite"/>
    </source>
</evidence>
<dbReference type="GO" id="GO:0008270">
    <property type="term" value="F:zinc ion binding"/>
    <property type="evidence" value="ECO:0007669"/>
    <property type="project" value="InterPro"/>
</dbReference>
<evidence type="ECO:0000256" key="4">
    <source>
        <dbReference type="ARBA" id="ARBA00022833"/>
    </source>
</evidence>
<dbReference type="InterPro" id="IPR013154">
    <property type="entry name" value="ADH-like_N"/>
</dbReference>
<dbReference type="Proteomes" id="UP000722485">
    <property type="component" value="Unassembled WGS sequence"/>
</dbReference>
<evidence type="ECO:0000256" key="1">
    <source>
        <dbReference type="ARBA" id="ARBA00001947"/>
    </source>
</evidence>
<dbReference type="Pfam" id="PF08240">
    <property type="entry name" value="ADH_N"/>
    <property type="match status" value="1"/>
</dbReference>
<dbReference type="InterPro" id="IPR002328">
    <property type="entry name" value="ADH_Zn_CS"/>
</dbReference>
<dbReference type="OrthoDB" id="3941538at2759"/>
<dbReference type="AlphaFoldDB" id="A0A9P5LJL1"/>
<dbReference type="GO" id="GO:0016491">
    <property type="term" value="F:oxidoreductase activity"/>
    <property type="evidence" value="ECO:0007669"/>
    <property type="project" value="UniProtKB-KW"/>
</dbReference>
<comment type="cofactor">
    <cofactor evidence="1">
        <name>Zn(2+)</name>
        <dbReference type="ChEBI" id="CHEBI:29105"/>
    </cofactor>
</comment>
<dbReference type="SUPFAM" id="SSF51735">
    <property type="entry name" value="NAD(P)-binding Rossmann-fold domains"/>
    <property type="match status" value="1"/>
</dbReference>
<evidence type="ECO:0000313" key="10">
    <source>
        <dbReference type="Proteomes" id="UP000722485"/>
    </source>
</evidence>
<organism evidence="9 10">
    <name type="scientific">Cylindrodendrum hubeiense</name>
    <dbReference type="NCBI Taxonomy" id="595255"/>
    <lineage>
        <taxon>Eukaryota</taxon>
        <taxon>Fungi</taxon>
        <taxon>Dikarya</taxon>
        <taxon>Ascomycota</taxon>
        <taxon>Pezizomycotina</taxon>
        <taxon>Sordariomycetes</taxon>
        <taxon>Hypocreomycetidae</taxon>
        <taxon>Hypocreales</taxon>
        <taxon>Nectriaceae</taxon>
        <taxon>Cylindrodendrum</taxon>
    </lineage>
</organism>
<evidence type="ECO:0000259" key="8">
    <source>
        <dbReference type="Pfam" id="PF08240"/>
    </source>
</evidence>
<feature type="domain" description="Alcohol dehydrogenase-like N-terminal" evidence="8">
    <location>
        <begin position="35"/>
        <end position="146"/>
    </location>
</feature>
<evidence type="ECO:0000313" key="9">
    <source>
        <dbReference type="EMBL" id="KAF7555702.1"/>
    </source>
</evidence>